<dbReference type="SMART" id="SM00033">
    <property type="entry name" value="CH"/>
    <property type="match status" value="2"/>
</dbReference>
<evidence type="ECO:0000259" key="7">
    <source>
        <dbReference type="PROSITE" id="PS51460"/>
    </source>
</evidence>
<dbReference type="SMART" id="SM00243">
    <property type="entry name" value="GAS2"/>
    <property type="match status" value="1"/>
</dbReference>
<dbReference type="PANTHER" id="PTHR11915">
    <property type="entry name" value="SPECTRIN/FILAMIN RELATED CYTOSKELETAL PROTEIN"/>
    <property type="match status" value="1"/>
</dbReference>
<dbReference type="InterPro" id="IPR001715">
    <property type="entry name" value="CH_dom"/>
</dbReference>
<comment type="subcellular location">
    <subcellularLocation>
        <location evidence="1">Cytoplasm</location>
        <location evidence="1">Cytoskeleton</location>
    </subcellularLocation>
</comment>
<accession>A0A068RHT6</accession>
<dbReference type="OrthoDB" id="10017054at2759"/>
<feature type="domain" description="Calponin-homology (CH)" evidence="6">
    <location>
        <begin position="76"/>
        <end position="182"/>
    </location>
</feature>
<protein>
    <recommendedName>
        <fullName evidence="10">Calponin-homology (CH) domain-containing protein</fullName>
    </recommendedName>
</protein>
<dbReference type="PROSITE" id="PS50021">
    <property type="entry name" value="CH"/>
    <property type="match status" value="2"/>
</dbReference>
<dbReference type="Gene3D" id="1.20.58.60">
    <property type="match status" value="1"/>
</dbReference>
<feature type="coiled-coil region" evidence="4">
    <location>
        <begin position="2664"/>
        <end position="2691"/>
    </location>
</feature>
<dbReference type="EMBL" id="CBTN010000003">
    <property type="protein sequence ID" value="CDH49217.1"/>
    <property type="molecule type" value="Genomic_DNA"/>
</dbReference>
<dbReference type="Proteomes" id="UP000027586">
    <property type="component" value="Unassembled WGS sequence"/>
</dbReference>
<feature type="region of interest" description="Disordered" evidence="5">
    <location>
        <begin position="414"/>
        <end position="480"/>
    </location>
</feature>
<feature type="coiled-coil region" evidence="4">
    <location>
        <begin position="1222"/>
        <end position="1273"/>
    </location>
</feature>
<keyword evidence="4" id="KW-0175">Coiled coil</keyword>
<dbReference type="VEuPathDB" id="FungiDB:LCOR_00969.1"/>
<feature type="domain" description="Calponin-homology (CH)" evidence="6">
    <location>
        <begin position="265"/>
        <end position="383"/>
    </location>
</feature>
<evidence type="ECO:0000256" key="3">
    <source>
        <dbReference type="ARBA" id="ARBA00023212"/>
    </source>
</evidence>
<feature type="compositionally biased region" description="Basic residues" evidence="5">
    <location>
        <begin position="2848"/>
        <end position="2860"/>
    </location>
</feature>
<dbReference type="GO" id="GO:0005856">
    <property type="term" value="C:cytoskeleton"/>
    <property type="evidence" value="ECO:0007669"/>
    <property type="project" value="UniProtKB-SubCell"/>
</dbReference>
<keyword evidence="9" id="KW-1185">Reference proteome</keyword>
<comment type="caution">
    <text evidence="8">The sequence shown here is derived from an EMBL/GenBank/DDBJ whole genome shotgun (WGS) entry which is preliminary data.</text>
</comment>
<dbReference type="SUPFAM" id="SSF47576">
    <property type="entry name" value="Calponin-homology domain, CH-domain"/>
    <property type="match status" value="1"/>
</dbReference>
<feature type="region of interest" description="Disordered" evidence="5">
    <location>
        <begin position="3009"/>
        <end position="3028"/>
    </location>
</feature>
<feature type="coiled-coil region" evidence="4">
    <location>
        <begin position="743"/>
        <end position="770"/>
    </location>
</feature>
<feature type="region of interest" description="Disordered" evidence="5">
    <location>
        <begin position="2946"/>
        <end position="2991"/>
    </location>
</feature>
<dbReference type="PROSITE" id="PS51460">
    <property type="entry name" value="GAR"/>
    <property type="match status" value="1"/>
</dbReference>
<feature type="region of interest" description="Disordered" evidence="5">
    <location>
        <begin position="1"/>
        <end position="22"/>
    </location>
</feature>
<feature type="compositionally biased region" description="Low complexity" evidence="5">
    <location>
        <begin position="2271"/>
        <end position="2290"/>
    </location>
</feature>
<dbReference type="Pfam" id="PF00307">
    <property type="entry name" value="CH"/>
    <property type="match status" value="2"/>
</dbReference>
<proteinExistence type="predicted"/>
<evidence type="ECO:0000256" key="1">
    <source>
        <dbReference type="ARBA" id="ARBA00004245"/>
    </source>
</evidence>
<name>A0A068RHT6_9FUNG</name>
<evidence type="ECO:0000256" key="5">
    <source>
        <dbReference type="SAM" id="MobiDB-lite"/>
    </source>
</evidence>
<dbReference type="InterPro" id="IPR036534">
    <property type="entry name" value="GAR_dom_sf"/>
</dbReference>
<evidence type="ECO:0000256" key="2">
    <source>
        <dbReference type="ARBA" id="ARBA00022490"/>
    </source>
</evidence>
<dbReference type="InterPro" id="IPR003108">
    <property type="entry name" value="GAR_dom"/>
</dbReference>
<feature type="compositionally biased region" description="Low complexity" evidence="5">
    <location>
        <begin position="2824"/>
        <end position="2833"/>
    </location>
</feature>
<dbReference type="Gene3D" id="1.10.418.10">
    <property type="entry name" value="Calponin-like domain"/>
    <property type="match status" value="2"/>
</dbReference>
<evidence type="ECO:0000259" key="6">
    <source>
        <dbReference type="PROSITE" id="PS50021"/>
    </source>
</evidence>
<dbReference type="Gene3D" id="3.30.920.20">
    <property type="entry name" value="Gas2-like domain"/>
    <property type="match status" value="1"/>
</dbReference>
<evidence type="ECO:0008006" key="10">
    <source>
        <dbReference type="Google" id="ProtNLM"/>
    </source>
</evidence>
<feature type="region of interest" description="Disordered" evidence="5">
    <location>
        <begin position="2717"/>
        <end position="2736"/>
    </location>
</feature>
<reference evidence="8" key="1">
    <citation type="submission" date="2013-08" db="EMBL/GenBank/DDBJ databases">
        <title>Gene expansion shapes genome architecture in the human pathogen Lichtheimia corymbifera: an evolutionary genomics analysis in the ancient terrestrial Mucorales (Mucoromycotina).</title>
        <authorList>
            <person name="Schwartze V.U."/>
            <person name="Winter S."/>
            <person name="Shelest E."/>
            <person name="Marcet-Houben M."/>
            <person name="Horn F."/>
            <person name="Wehner S."/>
            <person name="Hoffmann K."/>
            <person name="Riege K."/>
            <person name="Sammeth M."/>
            <person name="Nowrousian M."/>
            <person name="Valiante V."/>
            <person name="Linde J."/>
            <person name="Jacobsen I.D."/>
            <person name="Marz M."/>
            <person name="Brakhage A.A."/>
            <person name="Gabaldon T."/>
            <person name="Bocker S."/>
            <person name="Voigt K."/>
        </authorList>
    </citation>
    <scope>NUCLEOTIDE SEQUENCE [LARGE SCALE GENOMIC DNA]</scope>
    <source>
        <strain evidence="8">FSU 9682</strain>
    </source>
</reference>
<feature type="compositionally biased region" description="Low complexity" evidence="5">
    <location>
        <begin position="443"/>
        <end position="457"/>
    </location>
</feature>
<dbReference type="STRING" id="1263082.A0A068RHT6"/>
<dbReference type="GO" id="GO:0008017">
    <property type="term" value="F:microtubule binding"/>
    <property type="evidence" value="ECO:0007669"/>
    <property type="project" value="InterPro"/>
</dbReference>
<dbReference type="SUPFAM" id="SSF143575">
    <property type="entry name" value="GAS2 domain-like"/>
    <property type="match status" value="1"/>
</dbReference>
<feature type="compositionally biased region" description="Pro residues" evidence="5">
    <location>
        <begin position="421"/>
        <end position="437"/>
    </location>
</feature>
<feature type="coiled-coil region" evidence="4">
    <location>
        <begin position="810"/>
        <end position="837"/>
    </location>
</feature>
<keyword evidence="3" id="KW-0206">Cytoskeleton</keyword>
<gene>
    <name evidence="8" type="ORF">LCOR_00969.1</name>
</gene>
<evidence type="ECO:0000313" key="8">
    <source>
        <dbReference type="EMBL" id="CDH49217.1"/>
    </source>
</evidence>
<evidence type="ECO:0000313" key="9">
    <source>
        <dbReference type="Proteomes" id="UP000027586"/>
    </source>
</evidence>
<keyword evidence="2" id="KW-0963">Cytoplasm</keyword>
<evidence type="ECO:0000256" key="4">
    <source>
        <dbReference type="SAM" id="Coils"/>
    </source>
</evidence>
<dbReference type="Pfam" id="PF02187">
    <property type="entry name" value="GAS2"/>
    <property type="match status" value="1"/>
</dbReference>
<feature type="region of interest" description="Disordered" evidence="5">
    <location>
        <begin position="2821"/>
        <end position="2874"/>
    </location>
</feature>
<dbReference type="InterPro" id="IPR036872">
    <property type="entry name" value="CH_dom_sf"/>
</dbReference>
<organism evidence="8 9">
    <name type="scientific">Lichtheimia corymbifera JMRC:FSU:9682</name>
    <dbReference type="NCBI Taxonomy" id="1263082"/>
    <lineage>
        <taxon>Eukaryota</taxon>
        <taxon>Fungi</taxon>
        <taxon>Fungi incertae sedis</taxon>
        <taxon>Mucoromycota</taxon>
        <taxon>Mucoromycotina</taxon>
        <taxon>Mucoromycetes</taxon>
        <taxon>Mucorales</taxon>
        <taxon>Lichtheimiaceae</taxon>
        <taxon>Lichtheimia</taxon>
    </lineage>
</organism>
<feature type="region of interest" description="Disordered" evidence="5">
    <location>
        <begin position="2267"/>
        <end position="2291"/>
    </location>
</feature>
<feature type="compositionally biased region" description="Polar residues" evidence="5">
    <location>
        <begin position="3015"/>
        <end position="3028"/>
    </location>
</feature>
<feature type="domain" description="GAR" evidence="7">
    <location>
        <begin position="2873"/>
        <end position="2947"/>
    </location>
</feature>
<sequence>MTSSSSSARTSPSTPPPPSIFSGVNVVNGGTALKRTGSLFRDPFTTRGSNKRANNNDTAMLLDDVLRTNLGSDYHDIQKRTLTQWVNHQLSSVDDHIDRIETDLRDGKRLLKLLSVVSGQQAPKPERMNMRIHQLSNVSQALGFLEKQVGGDALPDIGNEAIVNGDIKKTLALIFFIMIKYQLGIILNDHGDNYLDSIAQLSDRQEHAQGRGDDDDDVVAMATPSRKFNSVDKSLGDAKMRNDDVTMTPIPARKHHTQSDKAHGNDAKMALMYWVRIQLEDYIAADMLPSIQDFSRSWRTGLAFCLLLHRHDPMLIPDMLSTRIKADLTAKETWHDMLTMAFNIARDQLAIPQFLEPEDLIDVEYPYEPSVMVYVSEYYKVMSKAQRADTESIRRDKAAQRRIAIARAIGDDDDICDLVPSAPPSPIRSPSPTPPALPENKGQVTTQDSTAAAASTKQQHRISSLVEDRTPQEAPVPVPIPSYARRRKGAHQIESTLAEQDKARIKADLNSRLMMQLTGHLPRGVNPVLDQLINIHETVTSFIKTNTRTIDEIPEEFMGSESIQEYMEALDIIQDQAASEAAYLDMAKKSRDQLLLATTTTTNEKEEEEEESSMIRLTELQQTQVGRLYDTLVKEWKYFEELLQNTKADMLRVESELVGTEHGIRVYTRQAGLTQTKLEALLQDVAKVITPSSKSHPLDGDADAMLQSYNQALLRVASDIQTFDTTTWRAYRAMMRELSPSVRQSVATQHAALQQRYEQLEDALKNSKRQCSLFRRGVTFAKSLAALDDTLAAIDVTDSDDNNNNDDTMLVQLETKVSMARSKLNALEQEYVDLLDEETSMYQAGFVKRMKELHDRCTKTSEAIEKVQRWMIEAKRIREWIEARITALCNAASDPLCMDFDLESLPSSHHHDHLKREVERFEADDIARVKKHLHELNKKTKVGPVDTATMVILQELLDMHQRLLKMMQNVDLAILRSTWERLIANDIADAIKKARHDVDQFLAVDGGDAHWTSSSDKVKANHVMATFHRLETFVADIEKSLAKAAQLFQSMEKMHGDLLPEHMEQRRLDMVNDFEDISCRCQYARKVVVDQHVPAVDVLLSLHELVESNVNKDARQFKSDATRVLQDMGAKIAYPEDEPWMTEAQAQCNQDRNSKLHASLREYTDQLSRAVEKMLDDQLSLQERVDLLLEDTSALTAWLDQCSKRRGSWKGVARQLQQMDGYGRLMDRARRLEEEIDETNDVSIDRTALIDALEQLEKSHEQFQRFVKEQQQATSQWEQLVLPVAYDVWRFIVKVTFDPSRYYVDNTASSSSSHGEEFQDLEKRAAGVVIEDGLYNPKELESLCKYAASTLEQRESIMQWLNKVDRLIEKGKRVRDHLEEEEQGAVDDDQVICFKRALSDMTLLDRAPEQVDDHWELGIHEHHTRTQHEIRVFVDQKKGELREIETALDRLYNAHQSSDKLKQLVELYDTEVTELRDWIAKHMDQLRQCHVDALADLSEAQLLERQQKHARFVADIDLFEETNIHTLQENITQLQHDSLQQRLDEVLLDLEELKSLMTAQSNMFDAALKRADWESQCAAATSRLKDMLQRVGKSYELTADTIEQRHEQLCAAEEEKQAFVQQELVEIDTAYKAFGNALVQCHRSTTTIPVHMEARMDSLFRMKRRLSESLEQQLRQVDQAKQRMDWQRQVDCVLDQLTQYDQLVESFVQEQARWTPERDTEAHDQPLLEQHYQELKCEIDQYQATQVKKFLEENERIDHDASMDKQQALKKADLQLTEHVSIVGVITQQHGMITAFISQTSQLEAMASDIREELLRDHRQDGLQERLKQFRSNVEQTITKDMPYPVRHADHFKIQDESINEVIRDMLAARTRRLFELAASLEQQWESKELMTRYQVQLQLYKKHAQALDAWMKERADMVATHKNLLEDANKEPLEIKLLQQAISALVGLERTMKKTRDNTFISLQSLFEQCASAFDDAAAHEENEDESLDEFDAIEVTQQAMEDTWRRLRDDTSYVGAALSMMLEPTERYHRSSKLLTKLTELQRTIDDADAALLSDDSIFQWQKKVDYLDNKVYHDLTGQLQHVPQQSNPAVQKVVLSTQRQLDTAGELIVMIRGHLTSLYDTVNVNRLRKTYSENAAVAINMMMRAQDRFKDTCTQFNTVTAENRVAQRHALVAAHKDAQRRWTECRDAYDDLCGYNDFIRGQEHTSSEIEELHGQVEDEWNTLQAEQEALVHLVESIDRWVERYDIADQLQRALGIIQRDMEEKRKMTSYSSSTTSSSIKSRSSSDSEGNMLAALDKRLNSVTRDMEDLMHDANEDKEHDRANSIAFIEHLEHLSIHISSLRSSLVQRRTELDKANLLTAYGDEIKRHSLLCEEQIGALKQQSTSNPSIAEKKPAAIQTVIGTYSSTLSMARRVHTRCKDSLVKGTLAEQANKLVDSFDVLKSETDRMKRPLERLLNDLDQRINVENAYVGILESVCNHAQAEGEMLASLNEFKETVARFARSARIARTKGALLPDLAEFERRYNDIETAVQDFLGMGSKIKSGFHRIHGMTTRIASVNRSMDRRQDTIKREWARIRVSADETKSKLQDTQMRQHASAKLAEAIRFVGELKHRIMQLDGKSMAEEQQEFKEIQDAMADGLAKRLVDADQLVATVVDKDGKFKRQRQELTSLVQELEALVKERQEQAEMEGNMVLFMDILEKMKDQMARMTRLVRESSTASPSPEMVNNRVSKSDLQGQLRKLVHGYKEIDMHMTELTESARSEARKQFMDTSVANRLDATLEEWAQVQAKVTAREKELQSAIQQLDQEFFTKLSMAKSISPGGRTSRRQTPTPPPPVTAGSQEKKPRRQSIHHRRRTPTPTTSSKKYVADPKNELDVHLGRIVNDSPYRMKIKRVAGEVGKYWFGDEHPRLVYCRILPSKVVMVRVGGGWLELTKFLKNHEMTQQSRAATTKGDIHGPPSSPDHTKLEPLPPPSAIQPSNSRGYVDGDQYIRVDDQGKQMAVKMAKAKANDRTTTTIKRPSRFSS</sequence>
<feature type="compositionally biased region" description="Low complexity" evidence="5">
    <location>
        <begin position="1"/>
        <end position="12"/>
    </location>
</feature>